<feature type="non-terminal residue" evidence="1">
    <location>
        <position position="139"/>
    </location>
</feature>
<reference evidence="1 2" key="1">
    <citation type="journal article" date="2022" name="Front. Cell. Infect. Microbiol.">
        <title>The Genomes of Two Strains of Taenia crassiceps the Animal Model for the Study of Human Cysticercosis.</title>
        <authorList>
            <person name="Bobes R.J."/>
            <person name="Estrada K."/>
            <person name="Rios-Valencia D.G."/>
            <person name="Calderon-Gallegos A."/>
            <person name="de la Torre P."/>
            <person name="Carrero J.C."/>
            <person name="Sanchez-Flores A."/>
            <person name="Laclette J.P."/>
        </authorList>
    </citation>
    <scope>NUCLEOTIDE SEQUENCE [LARGE SCALE GENOMIC DNA]</scope>
    <source>
        <strain evidence="1">WFUcys</strain>
    </source>
</reference>
<protein>
    <submittedName>
        <fullName evidence="1">Uncharacterized protein</fullName>
    </submittedName>
</protein>
<evidence type="ECO:0000313" key="1">
    <source>
        <dbReference type="EMBL" id="KAL5102596.1"/>
    </source>
</evidence>
<organism evidence="1 2">
    <name type="scientific">Taenia crassiceps</name>
    <dbReference type="NCBI Taxonomy" id="6207"/>
    <lineage>
        <taxon>Eukaryota</taxon>
        <taxon>Metazoa</taxon>
        <taxon>Spiralia</taxon>
        <taxon>Lophotrochozoa</taxon>
        <taxon>Platyhelminthes</taxon>
        <taxon>Cestoda</taxon>
        <taxon>Eucestoda</taxon>
        <taxon>Cyclophyllidea</taxon>
        <taxon>Taeniidae</taxon>
        <taxon>Taenia</taxon>
    </lineage>
</organism>
<proteinExistence type="predicted"/>
<comment type="caution">
    <text evidence="1">The sequence shown here is derived from an EMBL/GenBank/DDBJ whole genome shotgun (WGS) entry which is preliminary data.</text>
</comment>
<name>A0ABR4PZ28_9CEST</name>
<sequence>MGLGRNSAPTVSFRRLPTPLRRAHSPYAWAEYWRLRTEVSLQALALSLTSFQMSKLTPAYFALPAHRVVKRSEMAVPTPAELCDYRFGRCGGVQRSPFLKSELGCYKAKNEIDNSDELERAKETMPKTVCDAVDHSDRG</sequence>
<evidence type="ECO:0000313" key="2">
    <source>
        <dbReference type="Proteomes" id="UP001651158"/>
    </source>
</evidence>
<dbReference type="Proteomes" id="UP001651158">
    <property type="component" value="Unassembled WGS sequence"/>
</dbReference>
<gene>
    <name evidence="1" type="ORF">TcWFU_001157</name>
</gene>
<keyword evidence="2" id="KW-1185">Reference proteome</keyword>
<dbReference type="EMBL" id="JAKROA010000059">
    <property type="protein sequence ID" value="KAL5102596.1"/>
    <property type="molecule type" value="Genomic_DNA"/>
</dbReference>
<accession>A0ABR4PZ28</accession>